<proteinExistence type="predicted"/>
<organism evidence="1 2">
    <name type="scientific">Actinoplanes sichuanensis</name>
    <dbReference type="NCBI Taxonomy" id="512349"/>
    <lineage>
        <taxon>Bacteria</taxon>
        <taxon>Bacillati</taxon>
        <taxon>Actinomycetota</taxon>
        <taxon>Actinomycetes</taxon>
        <taxon>Micromonosporales</taxon>
        <taxon>Micromonosporaceae</taxon>
        <taxon>Actinoplanes</taxon>
    </lineage>
</organism>
<reference evidence="2" key="1">
    <citation type="journal article" date="2019" name="Int. J. Syst. Evol. Microbiol.">
        <title>The Global Catalogue of Microorganisms (GCM) 10K type strain sequencing project: providing services to taxonomists for standard genome sequencing and annotation.</title>
        <authorList>
            <consortium name="The Broad Institute Genomics Platform"/>
            <consortium name="The Broad Institute Genome Sequencing Center for Infectious Disease"/>
            <person name="Wu L."/>
            <person name="Ma J."/>
        </authorList>
    </citation>
    <scope>NUCLEOTIDE SEQUENCE [LARGE SCALE GENOMIC DNA]</scope>
    <source>
        <strain evidence="2">CCM 7526</strain>
    </source>
</reference>
<comment type="caution">
    <text evidence="1">The sequence shown here is derived from an EMBL/GenBank/DDBJ whole genome shotgun (WGS) entry which is preliminary data.</text>
</comment>
<dbReference type="Proteomes" id="UP001597183">
    <property type="component" value="Unassembled WGS sequence"/>
</dbReference>
<evidence type="ECO:0000313" key="1">
    <source>
        <dbReference type="EMBL" id="MFD1370477.1"/>
    </source>
</evidence>
<accession>A0ABW4AI51</accession>
<protein>
    <submittedName>
        <fullName evidence="1">Uncharacterized protein</fullName>
    </submittedName>
</protein>
<gene>
    <name evidence="1" type="ORF">ACFQ5G_34520</name>
</gene>
<dbReference type="RefSeq" id="WP_317793752.1">
    <property type="nucleotide sequence ID" value="NZ_AP028461.1"/>
</dbReference>
<name>A0ABW4AI51_9ACTN</name>
<keyword evidence="2" id="KW-1185">Reference proteome</keyword>
<evidence type="ECO:0000313" key="2">
    <source>
        <dbReference type="Proteomes" id="UP001597183"/>
    </source>
</evidence>
<sequence length="65" mass="7733">MAALSAGQHARLRRLLDQESAVFEDILLSSVDRFLDWLHDREPELWREVQEPVRSAWPSIRETFR</sequence>
<dbReference type="EMBL" id="JBHTMK010000044">
    <property type="protein sequence ID" value="MFD1370477.1"/>
    <property type="molecule type" value="Genomic_DNA"/>
</dbReference>